<dbReference type="SUPFAM" id="SSF56219">
    <property type="entry name" value="DNase I-like"/>
    <property type="match status" value="1"/>
</dbReference>
<sequence length="175" mass="19673">MIEPNSGGSERLPTLCLNTSEGPINLDTKDEFYENLASTIRNIPSTEQLVLLGDFNARVGADNDSWPSCLDSFGVGKLNENGQRLLELCALHNLCIANSFFKTNPQHKVSWRYPRSKHWHQLDPIVVRRAAIKNVLHTRSYHSADCDTDHSLVCCKIRLQPKRFHSAKKPGGLAH</sequence>
<dbReference type="EMBL" id="KQ416325">
    <property type="protein sequence ID" value="KOF97401.1"/>
    <property type="molecule type" value="Genomic_DNA"/>
</dbReference>
<dbReference type="OrthoDB" id="6151446at2759"/>
<dbReference type="InterPro" id="IPR036691">
    <property type="entry name" value="Endo/exonu/phosph_ase_sf"/>
</dbReference>
<dbReference type="Gene3D" id="3.60.10.10">
    <property type="entry name" value="Endonuclease/exonuclease/phosphatase"/>
    <property type="match status" value="1"/>
</dbReference>
<name>A0A0L8I7E3_OCTBM</name>
<gene>
    <name evidence="1" type="ORF">OCBIM_22029946mg</name>
</gene>
<dbReference type="PANTHER" id="PTHR23227">
    <property type="entry name" value="BUCENTAUR RELATED"/>
    <property type="match status" value="1"/>
</dbReference>
<proteinExistence type="predicted"/>
<dbReference type="AlphaFoldDB" id="A0A0L8I7E3"/>
<reference evidence="1" key="1">
    <citation type="submission" date="2015-07" db="EMBL/GenBank/DDBJ databases">
        <title>MeaNS - Measles Nucleotide Surveillance Program.</title>
        <authorList>
            <person name="Tran T."/>
            <person name="Druce J."/>
        </authorList>
    </citation>
    <scope>NUCLEOTIDE SEQUENCE</scope>
    <source>
        <strain evidence="1">UCB-OBI-ISO-001</strain>
        <tissue evidence="1">Gonad</tissue>
    </source>
</reference>
<protein>
    <recommendedName>
        <fullName evidence="2">Endonuclease/exonuclease/phosphatase domain-containing protein</fullName>
    </recommendedName>
</protein>
<evidence type="ECO:0008006" key="2">
    <source>
        <dbReference type="Google" id="ProtNLM"/>
    </source>
</evidence>
<organism evidence="1">
    <name type="scientific">Octopus bimaculoides</name>
    <name type="common">California two-spotted octopus</name>
    <dbReference type="NCBI Taxonomy" id="37653"/>
    <lineage>
        <taxon>Eukaryota</taxon>
        <taxon>Metazoa</taxon>
        <taxon>Spiralia</taxon>
        <taxon>Lophotrochozoa</taxon>
        <taxon>Mollusca</taxon>
        <taxon>Cephalopoda</taxon>
        <taxon>Coleoidea</taxon>
        <taxon>Octopodiformes</taxon>
        <taxon>Octopoda</taxon>
        <taxon>Incirrata</taxon>
        <taxon>Octopodidae</taxon>
        <taxon>Octopus</taxon>
    </lineage>
</organism>
<evidence type="ECO:0000313" key="1">
    <source>
        <dbReference type="EMBL" id="KOF97401.1"/>
    </source>
</evidence>
<accession>A0A0L8I7E3</accession>
<dbReference type="PANTHER" id="PTHR23227:SF84">
    <property type="entry name" value="ENDONUCLEASE_EXONUCLEASE_PHOSPHATASE DOMAIN-CONTAINING PROTEIN"/>
    <property type="match status" value="1"/>
</dbReference>
<dbReference type="InterPro" id="IPR027124">
    <property type="entry name" value="Swc5/CFDP1/2"/>
</dbReference>
<dbReference type="STRING" id="37653.A0A0L8I7E3"/>